<dbReference type="GO" id="GO:0016020">
    <property type="term" value="C:membrane"/>
    <property type="evidence" value="ECO:0007669"/>
    <property type="project" value="InterPro"/>
</dbReference>
<evidence type="ECO:0000313" key="2">
    <source>
        <dbReference type="EMBL" id="ACZ81841.1"/>
    </source>
</evidence>
<organism evidence="2">
    <name type="scientific">Plasmodium falciparum</name>
    <name type="common">malaria parasite P. falciparum</name>
    <dbReference type="NCBI Taxonomy" id="5833"/>
    <lineage>
        <taxon>Eukaryota</taxon>
        <taxon>Sar</taxon>
        <taxon>Alveolata</taxon>
        <taxon>Apicomplexa</taxon>
        <taxon>Aconoidasida</taxon>
        <taxon>Haemosporida</taxon>
        <taxon>Plasmodiidae</taxon>
        <taxon>Plasmodium</taxon>
        <taxon>Plasmodium (Laverania)</taxon>
    </lineage>
</organism>
<feature type="domain" description="Duffy-antigen binding" evidence="1">
    <location>
        <begin position="1"/>
        <end position="113"/>
    </location>
</feature>
<dbReference type="GO" id="GO:0046789">
    <property type="term" value="F:host cell surface receptor binding"/>
    <property type="evidence" value="ECO:0007669"/>
    <property type="project" value="InterPro"/>
</dbReference>
<feature type="non-terminal residue" evidence="2">
    <location>
        <position position="1"/>
    </location>
</feature>
<dbReference type="InterPro" id="IPR042202">
    <property type="entry name" value="Duffy-ag-bd_sf"/>
</dbReference>
<gene>
    <name evidence="2" type="primary">var</name>
</gene>
<sequence length="113" mass="13442">DIGDIIRGKDLYIGNKKEKLDLEKNLKKIFGKIYDKLGDEAKKHYNDRTNYYKLREDWWALNRQMYGKLSHATLVVLLIFDELVLMTQQRLKITAMHGRNVPTNLDYVPPYLR</sequence>
<dbReference type="EMBL" id="FJ876647">
    <property type="protein sequence ID" value="ACZ81841.1"/>
    <property type="molecule type" value="mRNA"/>
</dbReference>
<protein>
    <submittedName>
        <fullName evidence="2">Erythrocyte membrane protein</fullName>
    </submittedName>
</protein>
<name>D3GI21_PLAFA</name>
<reference evidence="2" key="1">
    <citation type="journal article" date="2009" name="Malar. J.">
        <title>Sequence variation of PfEMP1-DBLalpha in association with rosette formation in Plasmodium falciparum isolates causing severe and uncomplicated malaria.</title>
        <authorList>
            <person name="Horata N."/>
            <person name="Kalambaheti T."/>
            <person name="Craig A."/>
            <person name="Khusmith S."/>
        </authorList>
    </citation>
    <scope>NUCLEOTIDE SEQUENCE</scope>
</reference>
<dbReference type="Gene3D" id="1.20.1310.20">
    <property type="entry name" value="Duffy-antigen binding domain"/>
    <property type="match status" value="1"/>
</dbReference>
<proteinExistence type="evidence at transcript level"/>
<feature type="non-terminal residue" evidence="2">
    <location>
        <position position="113"/>
    </location>
</feature>
<dbReference type="AlphaFoldDB" id="D3GI21"/>
<evidence type="ECO:0000259" key="1">
    <source>
        <dbReference type="Pfam" id="PF05424"/>
    </source>
</evidence>
<dbReference type="SUPFAM" id="SSF140924">
    <property type="entry name" value="Duffy binding domain-like"/>
    <property type="match status" value="1"/>
</dbReference>
<accession>D3GI21</accession>
<dbReference type="InterPro" id="IPR008602">
    <property type="entry name" value="Duffy-antigen-binding"/>
</dbReference>
<dbReference type="Pfam" id="PF05424">
    <property type="entry name" value="Duffy_binding"/>
    <property type="match status" value="1"/>
</dbReference>